<gene>
    <name evidence="1" type="ORF">AFUS01_LOCUS38589</name>
</gene>
<dbReference type="Proteomes" id="UP000708208">
    <property type="component" value="Unassembled WGS sequence"/>
</dbReference>
<proteinExistence type="predicted"/>
<reference evidence="1" key="1">
    <citation type="submission" date="2021-06" db="EMBL/GenBank/DDBJ databases">
        <authorList>
            <person name="Hodson N. C."/>
            <person name="Mongue J. A."/>
            <person name="Jaron S. K."/>
        </authorList>
    </citation>
    <scope>NUCLEOTIDE SEQUENCE</scope>
</reference>
<name>A0A8J2LV37_9HEXA</name>
<feature type="non-terminal residue" evidence="1">
    <location>
        <position position="129"/>
    </location>
</feature>
<keyword evidence="2" id="KW-1185">Reference proteome</keyword>
<comment type="caution">
    <text evidence="1">The sequence shown here is derived from an EMBL/GenBank/DDBJ whole genome shotgun (WGS) entry which is preliminary data.</text>
</comment>
<dbReference type="AlphaFoldDB" id="A0A8J2LV37"/>
<sequence length="129" mass="15040">MNEILQTFHETFSPLKFNPETRIIFQNGIENLVKGINWQLPKTLKQYEENIDKITGPVEYCSEYSKNHYHDLMIGFVPSEATKSEILAKHEEAKSEALEKFTEVLQNEGLQIQNDWVLELLSELDERLA</sequence>
<evidence type="ECO:0000313" key="1">
    <source>
        <dbReference type="EMBL" id="CAG7828680.1"/>
    </source>
</evidence>
<dbReference type="EMBL" id="CAJVCH010548340">
    <property type="protein sequence ID" value="CAG7828680.1"/>
    <property type="molecule type" value="Genomic_DNA"/>
</dbReference>
<accession>A0A8J2LV37</accession>
<protein>
    <submittedName>
        <fullName evidence="1">Uncharacterized protein</fullName>
    </submittedName>
</protein>
<organism evidence="1 2">
    <name type="scientific">Allacma fusca</name>
    <dbReference type="NCBI Taxonomy" id="39272"/>
    <lineage>
        <taxon>Eukaryota</taxon>
        <taxon>Metazoa</taxon>
        <taxon>Ecdysozoa</taxon>
        <taxon>Arthropoda</taxon>
        <taxon>Hexapoda</taxon>
        <taxon>Collembola</taxon>
        <taxon>Symphypleona</taxon>
        <taxon>Sminthuridae</taxon>
        <taxon>Allacma</taxon>
    </lineage>
</organism>
<evidence type="ECO:0000313" key="2">
    <source>
        <dbReference type="Proteomes" id="UP000708208"/>
    </source>
</evidence>